<name>A0A1J5IMK7_9BACT</name>
<dbReference type="AlphaFoldDB" id="A0A1J5IMK7"/>
<accession>A0A1J5IMK7</accession>
<gene>
    <name evidence="1" type="ORF">AUK40_01615</name>
</gene>
<evidence type="ECO:0000313" key="1">
    <source>
        <dbReference type="EMBL" id="OIP98417.1"/>
    </source>
</evidence>
<dbReference type="STRING" id="1817892.AUK40_01615"/>
<sequence length="98" mass="11216">MTIQAYIDQQLSVTEIQKNFGVMRKMLKKQNFVVGMKNYQPEMVIVTPAYFAELQRIQEDFLDTLALNEAIRNESDAAGVSLSDFRDQLKKQGRSPDA</sequence>
<evidence type="ECO:0008006" key="3">
    <source>
        <dbReference type="Google" id="ProtNLM"/>
    </source>
</evidence>
<comment type="caution">
    <text evidence="1">The sequence shown here is derived from an EMBL/GenBank/DDBJ whole genome shotgun (WGS) entry which is preliminary data.</text>
</comment>
<dbReference type="Proteomes" id="UP000183245">
    <property type="component" value="Unassembled WGS sequence"/>
</dbReference>
<organism evidence="1 2">
    <name type="scientific">Candidatus Wirthbacteria bacterium CG2_30_54_11</name>
    <dbReference type="NCBI Taxonomy" id="1817892"/>
    <lineage>
        <taxon>Bacteria</taxon>
        <taxon>Candidatus Wirthbacteria</taxon>
    </lineage>
</organism>
<evidence type="ECO:0000313" key="2">
    <source>
        <dbReference type="Proteomes" id="UP000183245"/>
    </source>
</evidence>
<reference evidence="1 2" key="1">
    <citation type="journal article" date="2016" name="Environ. Microbiol.">
        <title>Genomic resolution of a cold subsurface aquifer community provides metabolic insights for novel microbes adapted to high CO concentrations.</title>
        <authorList>
            <person name="Probst A.J."/>
            <person name="Castelle C.J."/>
            <person name="Singh A."/>
            <person name="Brown C.T."/>
            <person name="Anantharaman K."/>
            <person name="Sharon I."/>
            <person name="Hug L.A."/>
            <person name="Burstein D."/>
            <person name="Emerson J.B."/>
            <person name="Thomas B.C."/>
            <person name="Banfield J.F."/>
        </authorList>
    </citation>
    <scope>NUCLEOTIDE SEQUENCE [LARGE SCALE GENOMIC DNA]</scope>
    <source>
        <strain evidence="1">CG2_30_54_11</strain>
    </source>
</reference>
<dbReference type="EMBL" id="MNZT01000028">
    <property type="protein sequence ID" value="OIP98417.1"/>
    <property type="molecule type" value="Genomic_DNA"/>
</dbReference>
<proteinExistence type="predicted"/>
<protein>
    <recommendedName>
        <fullName evidence="3">Antitoxin</fullName>
    </recommendedName>
</protein>